<dbReference type="OrthoDB" id="9805770at2"/>
<dbReference type="NCBIfam" id="TIGR01347">
    <property type="entry name" value="sucB"/>
    <property type="match status" value="1"/>
</dbReference>
<dbReference type="NCBIfam" id="NF004309">
    <property type="entry name" value="PRK05704.1"/>
    <property type="match status" value="1"/>
</dbReference>
<comment type="similarity">
    <text evidence="3 12">Belongs to the 2-oxoacid dehydrogenase family.</text>
</comment>
<evidence type="ECO:0000313" key="16">
    <source>
        <dbReference type="EMBL" id="SDK50545.1"/>
    </source>
</evidence>
<keyword evidence="10 12" id="KW-0012">Acyltransferase</keyword>
<proteinExistence type="inferred from homology"/>
<dbReference type="GO" id="GO:0045252">
    <property type="term" value="C:oxoglutarate dehydrogenase complex"/>
    <property type="evidence" value="ECO:0007669"/>
    <property type="project" value="UniProtKB-UniRule"/>
</dbReference>
<dbReference type="InterPro" id="IPR004167">
    <property type="entry name" value="PSBD"/>
</dbReference>
<evidence type="ECO:0000259" key="14">
    <source>
        <dbReference type="PROSITE" id="PS50968"/>
    </source>
</evidence>
<dbReference type="Pfam" id="PF00198">
    <property type="entry name" value="2-oxoacid_dh"/>
    <property type="match status" value="1"/>
</dbReference>
<dbReference type="GO" id="GO:0005829">
    <property type="term" value="C:cytosol"/>
    <property type="evidence" value="ECO:0007669"/>
    <property type="project" value="TreeGrafter"/>
</dbReference>
<dbReference type="CDD" id="cd06849">
    <property type="entry name" value="lipoyl_domain"/>
    <property type="match status" value="1"/>
</dbReference>
<organism evidence="16 17">
    <name type="scientific">Lacicoccus qingdaonensis</name>
    <dbReference type="NCBI Taxonomy" id="576118"/>
    <lineage>
        <taxon>Bacteria</taxon>
        <taxon>Bacillati</taxon>
        <taxon>Bacillota</taxon>
        <taxon>Bacilli</taxon>
        <taxon>Bacillales</taxon>
        <taxon>Salinicoccaceae</taxon>
        <taxon>Lacicoccus</taxon>
    </lineage>
</organism>
<feature type="domain" description="Lipoyl-binding" evidence="14">
    <location>
        <begin position="1"/>
        <end position="76"/>
    </location>
</feature>
<keyword evidence="9 12" id="KW-0450">Lipoyl</keyword>
<dbReference type="PROSITE" id="PS50968">
    <property type="entry name" value="BIOTINYL_LIPOYL"/>
    <property type="match status" value="1"/>
</dbReference>
<dbReference type="InterPro" id="IPR023213">
    <property type="entry name" value="CAT-like_dom_sf"/>
</dbReference>
<comment type="cofactor">
    <cofactor evidence="12">
        <name>(R)-lipoate</name>
        <dbReference type="ChEBI" id="CHEBI:83088"/>
    </cofactor>
    <text evidence="12">Binds 1 lipoyl cofactor covalently.</text>
</comment>
<dbReference type="UniPathway" id="UPA00868">
    <property type="reaction ID" value="UER00840"/>
</dbReference>
<evidence type="ECO:0000256" key="2">
    <source>
        <dbReference type="ARBA" id="ARBA00005145"/>
    </source>
</evidence>
<dbReference type="InterPro" id="IPR036625">
    <property type="entry name" value="E3-bd_dom_sf"/>
</dbReference>
<feature type="region of interest" description="Disordered" evidence="13">
    <location>
        <begin position="74"/>
        <end position="206"/>
    </location>
</feature>
<dbReference type="InterPro" id="IPR001078">
    <property type="entry name" value="2-oxoacid_DH_actylTfrase"/>
</dbReference>
<dbReference type="Pfam" id="PF00364">
    <property type="entry name" value="Biotin_lipoyl"/>
    <property type="match status" value="1"/>
</dbReference>
<dbReference type="PROSITE" id="PS51826">
    <property type="entry name" value="PSBD"/>
    <property type="match status" value="1"/>
</dbReference>
<evidence type="ECO:0000256" key="6">
    <source>
        <dbReference type="ARBA" id="ARBA00019511"/>
    </source>
</evidence>
<feature type="compositionally biased region" description="Basic and acidic residues" evidence="13">
    <location>
        <begin position="84"/>
        <end position="119"/>
    </location>
</feature>
<evidence type="ECO:0000256" key="11">
    <source>
        <dbReference type="ARBA" id="ARBA00052761"/>
    </source>
</evidence>
<evidence type="ECO:0000259" key="15">
    <source>
        <dbReference type="PROSITE" id="PS51826"/>
    </source>
</evidence>
<evidence type="ECO:0000256" key="8">
    <source>
        <dbReference type="ARBA" id="ARBA00022679"/>
    </source>
</evidence>
<dbReference type="GO" id="GO:0033512">
    <property type="term" value="P:L-lysine catabolic process to acetyl-CoA via saccharopine"/>
    <property type="evidence" value="ECO:0007669"/>
    <property type="project" value="UniProtKB-UniRule"/>
</dbReference>
<dbReference type="Proteomes" id="UP000199008">
    <property type="component" value="Unassembled WGS sequence"/>
</dbReference>
<dbReference type="Pfam" id="PF02817">
    <property type="entry name" value="E3_binding"/>
    <property type="match status" value="1"/>
</dbReference>
<dbReference type="EC" id="2.3.1.61" evidence="5 12"/>
<dbReference type="AlphaFoldDB" id="A0A1G9CGJ6"/>
<dbReference type="GO" id="GO:0004149">
    <property type="term" value="F:dihydrolipoyllysine-residue succinyltransferase activity"/>
    <property type="evidence" value="ECO:0007669"/>
    <property type="project" value="UniProtKB-UniRule"/>
</dbReference>
<accession>A0A1G9CGJ6</accession>
<keyword evidence="17" id="KW-1185">Reference proteome</keyword>
<gene>
    <name evidence="16" type="ORF">SAMN05216216_10453</name>
</gene>
<evidence type="ECO:0000313" key="17">
    <source>
        <dbReference type="Proteomes" id="UP000199008"/>
    </source>
</evidence>
<dbReference type="RefSeq" id="WP_092984800.1">
    <property type="nucleotide sequence ID" value="NZ_FNFY01000004.1"/>
</dbReference>
<dbReference type="InterPro" id="IPR006255">
    <property type="entry name" value="SucB"/>
</dbReference>
<name>A0A1G9CGJ6_9BACL</name>
<dbReference type="EMBL" id="FNFY01000004">
    <property type="protein sequence ID" value="SDK50545.1"/>
    <property type="molecule type" value="Genomic_DNA"/>
</dbReference>
<reference evidence="17" key="1">
    <citation type="submission" date="2016-10" db="EMBL/GenBank/DDBJ databases">
        <authorList>
            <person name="Varghese N."/>
            <person name="Submissions S."/>
        </authorList>
    </citation>
    <scope>NUCLEOTIDE SEQUENCE [LARGE SCALE GENOMIC DNA]</scope>
    <source>
        <strain evidence="17">CGMCC 1.8895</strain>
    </source>
</reference>
<dbReference type="GO" id="GO:0006099">
    <property type="term" value="P:tricarboxylic acid cycle"/>
    <property type="evidence" value="ECO:0007669"/>
    <property type="project" value="UniProtKB-UniRule"/>
</dbReference>
<dbReference type="Gene3D" id="2.40.50.100">
    <property type="match status" value="1"/>
</dbReference>
<keyword evidence="8 12" id="KW-0808">Transferase</keyword>
<evidence type="ECO:0000256" key="7">
    <source>
        <dbReference type="ARBA" id="ARBA00022532"/>
    </source>
</evidence>
<comment type="subunit">
    <text evidence="4">Forms a 24-polypeptide structural core with octahedral symmetry. Part of the 2-oxoglutarate dehydrogenase (OGDH) complex composed of E1 (2-oxoglutarate dehydrogenase), E2 (dihydrolipoamide succinyltransferase) and E3 (dihydrolipoamide dehydrogenase); the complex contains multiple copies of the three enzymatic components (E1, E2 and E3).</text>
</comment>
<dbReference type="FunFam" id="3.30.559.10:FF:000007">
    <property type="entry name" value="Dihydrolipoamide acetyltransferase component of pyruvate dehydrogenase complex"/>
    <property type="match status" value="1"/>
</dbReference>
<evidence type="ECO:0000256" key="9">
    <source>
        <dbReference type="ARBA" id="ARBA00022823"/>
    </source>
</evidence>
<dbReference type="Gene3D" id="3.30.559.10">
    <property type="entry name" value="Chloramphenicol acetyltransferase-like domain"/>
    <property type="match status" value="1"/>
</dbReference>
<dbReference type="PROSITE" id="PS00189">
    <property type="entry name" value="LIPOYL"/>
    <property type="match status" value="1"/>
</dbReference>
<dbReference type="SUPFAM" id="SSF52777">
    <property type="entry name" value="CoA-dependent acyltransferases"/>
    <property type="match status" value="1"/>
</dbReference>
<evidence type="ECO:0000256" key="3">
    <source>
        <dbReference type="ARBA" id="ARBA00007317"/>
    </source>
</evidence>
<feature type="compositionally biased region" description="Basic and acidic residues" evidence="13">
    <location>
        <begin position="156"/>
        <end position="203"/>
    </location>
</feature>
<evidence type="ECO:0000256" key="13">
    <source>
        <dbReference type="SAM" id="MobiDB-lite"/>
    </source>
</evidence>
<evidence type="ECO:0000256" key="5">
    <source>
        <dbReference type="ARBA" id="ARBA00012945"/>
    </source>
</evidence>
<dbReference type="InterPro" id="IPR011053">
    <property type="entry name" value="Single_hybrid_motif"/>
</dbReference>
<dbReference type="Gene3D" id="4.10.320.10">
    <property type="entry name" value="E3-binding domain"/>
    <property type="match status" value="1"/>
</dbReference>
<dbReference type="InterPro" id="IPR050537">
    <property type="entry name" value="2-oxoacid_dehydrogenase"/>
</dbReference>
<comment type="catalytic activity">
    <reaction evidence="11 12">
        <text>N(6)-[(R)-dihydrolipoyl]-L-lysyl-[protein] + succinyl-CoA = N(6)-[(R)-S(8)-succinyldihydrolipoyl]-L-lysyl-[protein] + CoA</text>
        <dbReference type="Rhea" id="RHEA:15213"/>
        <dbReference type="Rhea" id="RHEA-COMP:10475"/>
        <dbReference type="Rhea" id="RHEA-COMP:20092"/>
        <dbReference type="ChEBI" id="CHEBI:57287"/>
        <dbReference type="ChEBI" id="CHEBI:57292"/>
        <dbReference type="ChEBI" id="CHEBI:83100"/>
        <dbReference type="ChEBI" id="CHEBI:83120"/>
        <dbReference type="EC" id="2.3.1.61"/>
    </reaction>
</comment>
<dbReference type="InterPro" id="IPR003016">
    <property type="entry name" value="2-oxoA_DH_lipoyl-BS"/>
</dbReference>
<comment type="function">
    <text evidence="1 12">E2 component of the 2-oxoglutarate dehydrogenase (OGDH) complex which catalyzes the second step in the conversion of 2-oxoglutarate to succinyl-CoA and CO(2).</text>
</comment>
<evidence type="ECO:0000256" key="10">
    <source>
        <dbReference type="ARBA" id="ARBA00023315"/>
    </source>
</evidence>
<dbReference type="PANTHER" id="PTHR43416:SF5">
    <property type="entry name" value="DIHYDROLIPOYLLYSINE-RESIDUE SUCCINYLTRANSFERASE COMPONENT OF 2-OXOGLUTARATE DEHYDROGENASE COMPLEX, MITOCHONDRIAL"/>
    <property type="match status" value="1"/>
</dbReference>
<evidence type="ECO:0000256" key="12">
    <source>
        <dbReference type="RuleBase" id="RU361138"/>
    </source>
</evidence>
<feature type="domain" description="Peripheral subunit-binding (PSBD)" evidence="15">
    <location>
        <begin position="132"/>
        <end position="169"/>
    </location>
</feature>
<evidence type="ECO:0000256" key="1">
    <source>
        <dbReference type="ARBA" id="ARBA00004052"/>
    </source>
</evidence>
<comment type="pathway">
    <text evidence="2 12">Amino-acid degradation; L-lysine degradation via saccharopine pathway; glutaryl-CoA from L-lysine: step 6/6.</text>
</comment>
<protein>
    <recommendedName>
        <fullName evidence="6 12">Dihydrolipoyllysine-residue succinyltransferase component of 2-oxoglutarate dehydrogenase complex</fullName>
        <ecNumber evidence="5 12">2.3.1.61</ecNumber>
    </recommendedName>
    <alternativeName>
        <fullName evidence="12">2-oxoglutarate dehydrogenase complex component E2</fullName>
    </alternativeName>
</protein>
<dbReference type="STRING" id="576118.SAMN05216216_10453"/>
<dbReference type="SUPFAM" id="SSF47005">
    <property type="entry name" value="Peripheral subunit-binding domain of 2-oxo acid dehydrogenase complex"/>
    <property type="match status" value="1"/>
</dbReference>
<dbReference type="PANTHER" id="PTHR43416">
    <property type="entry name" value="DIHYDROLIPOYLLYSINE-RESIDUE SUCCINYLTRANSFERASE COMPONENT OF 2-OXOGLUTARATE DEHYDROGENASE COMPLEX, MITOCHONDRIAL-RELATED"/>
    <property type="match status" value="1"/>
</dbReference>
<sequence>MAEVRIPELAESISEGTIASWLKGVGDSVEKGENILELETDKVNVEVISEEAGVITELKAEEGDTVEVGQVIAVVDESGEASPSEDKKDDEKEEKKDDKEDASKDEEKKSESDSQPKEDESSEDTEGSDRIIASPAARKLAREKGLSLKEINAGDPRGHVRSQDVENHEASKANQKSESKKSEEKSESKPASTEPEKPVIREKMSRRRQTIAKRLHEVKQNTAMLTTFNEVDMTNVMELRKRKKESFQEKHDGTRLGFMSFFTKASVAALRQFPAVNAEIDGDEMIYKQFYDVGVAVSTDEGLVVPVVRNCDRKTFAEIEADIAGLATKAIEKKLSLDEMTGGSFTITNGGVFGSLLSTPIMNGTQAGILGMHTIQKRPVAMPDGSIEVRPMMYIALSYDHRVIDGKESVNFLKTIKELIENPEDLLLEG</sequence>
<keyword evidence="7 12" id="KW-0816">Tricarboxylic acid cycle</keyword>
<dbReference type="SUPFAM" id="SSF51230">
    <property type="entry name" value="Single hybrid motif"/>
    <property type="match status" value="1"/>
</dbReference>
<evidence type="ECO:0000256" key="4">
    <source>
        <dbReference type="ARBA" id="ARBA00011666"/>
    </source>
</evidence>
<dbReference type="InterPro" id="IPR000089">
    <property type="entry name" value="Biotin_lipoyl"/>
</dbReference>